<protein>
    <submittedName>
        <fullName evidence="1">Uncharacterized protein</fullName>
    </submittedName>
</protein>
<dbReference type="Proteomes" id="UP000294855">
    <property type="component" value="Unassembled WGS sequence"/>
</dbReference>
<proteinExistence type="predicted"/>
<dbReference type="EMBL" id="SNYS01000009">
    <property type="protein sequence ID" value="TDQ68316.1"/>
    <property type="molecule type" value="Genomic_DNA"/>
</dbReference>
<accession>A0A484F5L9</accession>
<keyword evidence="2" id="KW-1185">Reference proteome</keyword>
<sequence length="90" mass="9970">MTGEWKIEDNPACNLPQKLATGFTQAFEGLVGASYKPTLYIASQLVAGTNYMLICEQKLMTNPPHLGYVKVVLHEDLNGHFSIMSIDKII</sequence>
<reference evidence="1 2" key="1">
    <citation type="submission" date="2019-03" db="EMBL/GenBank/DDBJ databases">
        <title>Genomic Encyclopedia of Type Strains, Phase IV (KMG-IV): sequencing the most valuable type-strain genomes for metagenomic binning, comparative biology and taxonomic classification.</title>
        <authorList>
            <person name="Goeker M."/>
        </authorList>
    </citation>
    <scope>NUCLEOTIDE SEQUENCE [LARGE SCALE GENOMIC DNA]</scope>
    <source>
        <strain evidence="1 2">DSM 13328</strain>
    </source>
</reference>
<name>A0A484F5L9_9EURY</name>
<dbReference type="AlphaFoldDB" id="A0A484F5L9"/>
<evidence type="ECO:0000313" key="2">
    <source>
        <dbReference type="Proteomes" id="UP000294855"/>
    </source>
</evidence>
<evidence type="ECO:0000313" key="1">
    <source>
        <dbReference type="EMBL" id="TDQ68316.1"/>
    </source>
</evidence>
<gene>
    <name evidence="1" type="ORF">C7391_1257</name>
</gene>
<comment type="caution">
    <text evidence="1">The sequence shown here is derived from an EMBL/GenBank/DDBJ whole genome shotgun (WGS) entry which is preliminary data.</text>
</comment>
<organism evidence="1 2">
    <name type="scientific">Methanimicrococcus blatticola</name>
    <dbReference type="NCBI Taxonomy" id="91560"/>
    <lineage>
        <taxon>Archaea</taxon>
        <taxon>Methanobacteriati</taxon>
        <taxon>Methanobacteriota</taxon>
        <taxon>Stenosarchaea group</taxon>
        <taxon>Methanomicrobia</taxon>
        <taxon>Methanosarcinales</taxon>
        <taxon>Methanosarcinaceae</taxon>
        <taxon>Methanimicrococcus</taxon>
    </lineage>
</organism>
<dbReference type="RefSeq" id="WP_133517695.1">
    <property type="nucleotide sequence ID" value="NZ_JAHDUW010000004.1"/>
</dbReference>